<dbReference type="EMBL" id="CP012673">
    <property type="protein sequence ID" value="AUX44397.1"/>
    <property type="molecule type" value="Genomic_DNA"/>
</dbReference>
<feature type="chain" id="PRO_5014921049" description="Secreted protein" evidence="2">
    <location>
        <begin position="20"/>
        <end position="330"/>
    </location>
</feature>
<dbReference type="PROSITE" id="PS51257">
    <property type="entry name" value="PROKAR_LIPOPROTEIN"/>
    <property type="match status" value="1"/>
</dbReference>
<organism evidence="3 4">
    <name type="scientific">Sorangium cellulosum</name>
    <name type="common">Polyangium cellulosum</name>
    <dbReference type="NCBI Taxonomy" id="56"/>
    <lineage>
        <taxon>Bacteria</taxon>
        <taxon>Pseudomonadati</taxon>
        <taxon>Myxococcota</taxon>
        <taxon>Polyangia</taxon>
        <taxon>Polyangiales</taxon>
        <taxon>Polyangiaceae</taxon>
        <taxon>Sorangium</taxon>
    </lineage>
</organism>
<protein>
    <recommendedName>
        <fullName evidence="5">Secreted protein</fullName>
    </recommendedName>
</protein>
<feature type="compositionally biased region" description="Gly residues" evidence="1">
    <location>
        <begin position="24"/>
        <end position="72"/>
    </location>
</feature>
<feature type="region of interest" description="Disordered" evidence="1">
    <location>
        <begin position="24"/>
        <end position="74"/>
    </location>
</feature>
<gene>
    <name evidence="3" type="ORF">SOCE26_058610</name>
</gene>
<dbReference type="OrthoDB" id="5512085at2"/>
<sequence>MRIARWCFWIALAAAGCSADSGGMGAGSAGGRGDDAGSGAGNGAGSGAGNGAGGAGGQDDWLGGGDEGGGDGSTESDCIERAALVYVLSAENELYSFRPDRKEFTKIGDLDCPTQMQPNSMAVDRDATAWVNYAEDDDSAGTLFKVSTEDARCEPTSIALGPSWSRLGMGFSSDAARPSEEQLFLAAVADGAQSLGLGRLDGDVVIPIGPFTGALRGASAELTGTGDGRLFGFFTTSPIQHAEIDKATGAIIDTTPLPDIEVPGAWAFSFWGGDFYFYTAPSLGTNPSRTSNVTRYRPSDGSVDTAYMTNVGFRIVGAGVSTCAPLEPPR</sequence>
<dbReference type="AlphaFoldDB" id="A0A2L0EYL5"/>
<keyword evidence="2" id="KW-0732">Signal</keyword>
<evidence type="ECO:0008006" key="5">
    <source>
        <dbReference type="Google" id="ProtNLM"/>
    </source>
</evidence>
<reference evidence="3 4" key="1">
    <citation type="submission" date="2015-09" db="EMBL/GenBank/DDBJ databases">
        <title>Sorangium comparison.</title>
        <authorList>
            <person name="Zaburannyi N."/>
            <person name="Bunk B."/>
            <person name="Overmann J."/>
            <person name="Mueller R."/>
        </authorList>
    </citation>
    <scope>NUCLEOTIDE SEQUENCE [LARGE SCALE GENOMIC DNA]</scope>
    <source>
        <strain evidence="3 4">So ce26</strain>
    </source>
</reference>
<name>A0A2L0EYL5_SORCE</name>
<proteinExistence type="predicted"/>
<evidence type="ECO:0000313" key="4">
    <source>
        <dbReference type="Proteomes" id="UP000238348"/>
    </source>
</evidence>
<dbReference type="RefSeq" id="WP_104982927.1">
    <property type="nucleotide sequence ID" value="NZ_CP012673.1"/>
</dbReference>
<dbReference type="Proteomes" id="UP000238348">
    <property type="component" value="Chromosome"/>
</dbReference>
<evidence type="ECO:0000313" key="3">
    <source>
        <dbReference type="EMBL" id="AUX44397.1"/>
    </source>
</evidence>
<evidence type="ECO:0000256" key="1">
    <source>
        <dbReference type="SAM" id="MobiDB-lite"/>
    </source>
</evidence>
<accession>A0A2L0EYL5</accession>
<feature type="signal peptide" evidence="2">
    <location>
        <begin position="1"/>
        <end position="19"/>
    </location>
</feature>
<evidence type="ECO:0000256" key="2">
    <source>
        <dbReference type="SAM" id="SignalP"/>
    </source>
</evidence>